<dbReference type="Proteomes" id="UP001316803">
    <property type="component" value="Unassembled WGS sequence"/>
</dbReference>
<feature type="compositionally biased region" description="Low complexity" evidence="1">
    <location>
        <begin position="391"/>
        <end position="405"/>
    </location>
</feature>
<dbReference type="EMBL" id="JAKLMC020000007">
    <property type="protein sequence ID" value="KAK5955128.1"/>
    <property type="molecule type" value="Genomic_DNA"/>
</dbReference>
<feature type="compositionally biased region" description="Polar residues" evidence="1">
    <location>
        <begin position="359"/>
        <end position="370"/>
    </location>
</feature>
<proteinExistence type="predicted"/>
<feature type="region of interest" description="Disordered" evidence="1">
    <location>
        <begin position="359"/>
        <end position="475"/>
    </location>
</feature>
<feature type="region of interest" description="Disordered" evidence="1">
    <location>
        <begin position="112"/>
        <end position="242"/>
    </location>
</feature>
<accession>A0AAN8EGM3</accession>
<evidence type="ECO:0000256" key="1">
    <source>
        <dbReference type="SAM" id="MobiDB-lite"/>
    </source>
</evidence>
<dbReference type="AlphaFoldDB" id="A0AAN8EGM3"/>
<protein>
    <submittedName>
        <fullName evidence="2">Uncharacterized protein</fullName>
    </submittedName>
</protein>
<feature type="compositionally biased region" description="Basic and acidic residues" evidence="1">
    <location>
        <begin position="162"/>
        <end position="172"/>
    </location>
</feature>
<comment type="caution">
    <text evidence="2">The sequence shown here is derived from an EMBL/GenBank/DDBJ whole genome shotgun (WGS) entry which is preliminary data.</text>
</comment>
<feature type="compositionally biased region" description="Polar residues" evidence="1">
    <location>
        <begin position="214"/>
        <end position="242"/>
    </location>
</feature>
<feature type="compositionally biased region" description="Polar residues" evidence="1">
    <location>
        <begin position="112"/>
        <end position="121"/>
    </location>
</feature>
<sequence>MPSTARDRGDRSDRNDSKVYWQHKLGLSNEDYKKRRDAILGRLREKWEDRTQLLRCDFHRKKELSDWLRPVVASFDDNRTILVPGRRLSTDAEGLLALYTGWALFANTQDKTVSQGFPSQTRSRKRARTAQSDVESEDEAPPPISSRTRPKRPRLATNLEPELPRKNIEEKTATASRRLSRHAISPTGPTTSPVTVEDHDELPLPITIPSSPLRTTFTQSAPEPSQIPPHTSQPTTTTISSNQTLDWDDIEVKIDANILNAGEIWMTMFDLKPSKHTPSNWHEFKLETLHQQFEAEIGMIFDSDKYEFVYQGMEAFTFSNPGAYKVMLKRFAKSVAVGTGANLLQLRVQARRSDAANINATGHVTASTRISLPHPDRSQRTRRSKSRFTGTESDYSSASETDSSYHPQYTTPTVRTHNPTQTRMPTAQKRRTAGATKSTRGAPRSAKAEQARRRLEQKRRELRELEAEAEAAAFT</sequence>
<name>A0AAN8EGM3_9EURO</name>
<reference evidence="2 3" key="1">
    <citation type="submission" date="2022-12" db="EMBL/GenBank/DDBJ databases">
        <title>Genomic features and morphological characterization of a novel Knufia sp. strain isolated from spacecraft assembly facility.</title>
        <authorList>
            <person name="Teixeira M."/>
            <person name="Chander A.M."/>
            <person name="Stajich J.E."/>
            <person name="Venkateswaran K."/>
        </authorList>
    </citation>
    <scope>NUCLEOTIDE SEQUENCE [LARGE SCALE GENOMIC DNA]</scope>
    <source>
        <strain evidence="2 3">FJI-L2-BK-P2</strain>
    </source>
</reference>
<evidence type="ECO:0000313" key="3">
    <source>
        <dbReference type="Proteomes" id="UP001316803"/>
    </source>
</evidence>
<organism evidence="2 3">
    <name type="scientific">Knufia fluminis</name>
    <dbReference type="NCBI Taxonomy" id="191047"/>
    <lineage>
        <taxon>Eukaryota</taxon>
        <taxon>Fungi</taxon>
        <taxon>Dikarya</taxon>
        <taxon>Ascomycota</taxon>
        <taxon>Pezizomycotina</taxon>
        <taxon>Eurotiomycetes</taxon>
        <taxon>Chaetothyriomycetidae</taxon>
        <taxon>Chaetothyriales</taxon>
        <taxon>Trichomeriaceae</taxon>
        <taxon>Knufia</taxon>
    </lineage>
</organism>
<evidence type="ECO:0000313" key="2">
    <source>
        <dbReference type="EMBL" id="KAK5955128.1"/>
    </source>
</evidence>
<feature type="compositionally biased region" description="Polar residues" evidence="1">
    <location>
        <begin position="406"/>
        <end position="425"/>
    </location>
</feature>
<feature type="compositionally biased region" description="Basic and acidic residues" evidence="1">
    <location>
        <begin position="446"/>
        <end position="466"/>
    </location>
</feature>
<keyword evidence="3" id="KW-1185">Reference proteome</keyword>
<feature type="compositionally biased region" description="Low complexity" evidence="1">
    <location>
        <begin position="185"/>
        <end position="195"/>
    </location>
</feature>
<feature type="compositionally biased region" description="Low complexity" evidence="1">
    <location>
        <begin position="203"/>
        <end position="213"/>
    </location>
</feature>
<gene>
    <name evidence="2" type="ORF">OHC33_003807</name>
</gene>